<name>A0AAN8VN49_9MAGN</name>
<dbReference type="AlphaFoldDB" id="A0AAN8VN49"/>
<evidence type="ECO:0000313" key="3">
    <source>
        <dbReference type="Proteomes" id="UP001370490"/>
    </source>
</evidence>
<evidence type="ECO:0000256" key="1">
    <source>
        <dbReference type="SAM" id="MobiDB-lite"/>
    </source>
</evidence>
<dbReference type="Proteomes" id="UP001370490">
    <property type="component" value="Unassembled WGS sequence"/>
</dbReference>
<accession>A0AAN8VN49</accession>
<sequence>MDDLVKSSTAHKNNNSELGGENEHDCVCDRSIWLVKLLLLRGYTVRSTVRDPSSPLIPGATDP</sequence>
<feature type="region of interest" description="Disordered" evidence="1">
    <location>
        <begin position="1"/>
        <end position="23"/>
    </location>
</feature>
<evidence type="ECO:0000313" key="2">
    <source>
        <dbReference type="EMBL" id="KAK6937165.1"/>
    </source>
</evidence>
<keyword evidence="3" id="KW-1185">Reference proteome</keyword>
<protein>
    <submittedName>
        <fullName evidence="2">Uncharacterized protein</fullName>
    </submittedName>
</protein>
<comment type="caution">
    <text evidence="2">The sequence shown here is derived from an EMBL/GenBank/DDBJ whole genome shotgun (WGS) entry which is preliminary data.</text>
</comment>
<proteinExistence type="predicted"/>
<feature type="compositionally biased region" description="Polar residues" evidence="1">
    <location>
        <begin position="1"/>
        <end position="17"/>
    </location>
</feature>
<organism evidence="2 3">
    <name type="scientific">Dillenia turbinata</name>
    <dbReference type="NCBI Taxonomy" id="194707"/>
    <lineage>
        <taxon>Eukaryota</taxon>
        <taxon>Viridiplantae</taxon>
        <taxon>Streptophyta</taxon>
        <taxon>Embryophyta</taxon>
        <taxon>Tracheophyta</taxon>
        <taxon>Spermatophyta</taxon>
        <taxon>Magnoliopsida</taxon>
        <taxon>eudicotyledons</taxon>
        <taxon>Gunneridae</taxon>
        <taxon>Pentapetalae</taxon>
        <taxon>Dilleniales</taxon>
        <taxon>Dilleniaceae</taxon>
        <taxon>Dillenia</taxon>
    </lineage>
</organism>
<gene>
    <name evidence="2" type="ORF">RJ641_034195</name>
</gene>
<reference evidence="2 3" key="1">
    <citation type="submission" date="2023-12" db="EMBL/GenBank/DDBJ databases">
        <title>A high-quality genome assembly for Dillenia turbinata (Dilleniales).</title>
        <authorList>
            <person name="Chanderbali A."/>
        </authorList>
    </citation>
    <scope>NUCLEOTIDE SEQUENCE [LARGE SCALE GENOMIC DNA]</scope>
    <source>
        <strain evidence="2">LSX21</strain>
        <tissue evidence="2">Leaf</tissue>
    </source>
</reference>
<dbReference type="EMBL" id="JBAMMX010000007">
    <property type="protein sequence ID" value="KAK6937165.1"/>
    <property type="molecule type" value="Genomic_DNA"/>
</dbReference>